<evidence type="ECO:0000256" key="1">
    <source>
        <dbReference type="ARBA" id="ARBA00000448"/>
    </source>
</evidence>
<evidence type="ECO:0000313" key="13">
    <source>
        <dbReference type="Proteomes" id="UP000256645"/>
    </source>
</evidence>
<evidence type="ECO:0000256" key="7">
    <source>
        <dbReference type="ARBA" id="ARBA00023277"/>
    </source>
</evidence>
<dbReference type="Pfam" id="PF07691">
    <property type="entry name" value="PA14"/>
    <property type="match status" value="1"/>
</dbReference>
<accession>A0A3D8S116</accession>
<dbReference type="FunFam" id="3.20.20.300:FF:000006">
    <property type="entry name" value="Beta-glucosidase H"/>
    <property type="match status" value="1"/>
</dbReference>
<keyword evidence="4 10" id="KW-0378">Hydrolase</keyword>
<organism evidence="12 13">
    <name type="scientific">Coleophoma cylindrospora</name>
    <dbReference type="NCBI Taxonomy" id="1849047"/>
    <lineage>
        <taxon>Eukaryota</taxon>
        <taxon>Fungi</taxon>
        <taxon>Dikarya</taxon>
        <taxon>Ascomycota</taxon>
        <taxon>Pezizomycotina</taxon>
        <taxon>Leotiomycetes</taxon>
        <taxon>Helotiales</taxon>
        <taxon>Dermateaceae</taxon>
        <taxon>Coleophoma</taxon>
    </lineage>
</organism>
<dbReference type="Proteomes" id="UP000256645">
    <property type="component" value="Unassembled WGS sequence"/>
</dbReference>
<comment type="similarity">
    <text evidence="3 10">Belongs to the glycosyl hydrolase 3 family.</text>
</comment>
<keyword evidence="7 10" id="KW-0119">Carbohydrate metabolism</keyword>
<dbReference type="PANTHER" id="PTHR42715">
    <property type="entry name" value="BETA-GLUCOSIDASE"/>
    <property type="match status" value="1"/>
</dbReference>
<evidence type="ECO:0000259" key="11">
    <source>
        <dbReference type="PROSITE" id="PS51820"/>
    </source>
</evidence>
<evidence type="ECO:0000256" key="6">
    <source>
        <dbReference type="ARBA" id="ARBA00023180"/>
    </source>
</evidence>
<keyword evidence="5" id="KW-0136">Cellulose degradation</keyword>
<evidence type="ECO:0000256" key="3">
    <source>
        <dbReference type="ARBA" id="ARBA00005336"/>
    </source>
</evidence>
<dbReference type="PROSITE" id="PS51820">
    <property type="entry name" value="PA14"/>
    <property type="match status" value="1"/>
</dbReference>
<dbReference type="InterPro" id="IPR013783">
    <property type="entry name" value="Ig-like_fold"/>
</dbReference>
<dbReference type="EC" id="3.2.1.21" evidence="10"/>
<dbReference type="Gene3D" id="2.60.40.10">
    <property type="entry name" value="Immunoglobulins"/>
    <property type="match status" value="1"/>
</dbReference>
<protein>
    <recommendedName>
        <fullName evidence="10">beta-glucosidase</fullName>
        <ecNumber evidence="10">3.2.1.21</ecNumber>
    </recommendedName>
</protein>
<reference evidence="12 13" key="1">
    <citation type="journal article" date="2018" name="IMA Fungus">
        <title>IMA Genome-F 9: Draft genome sequence of Annulohypoxylon stygium, Aspergillus mulundensis, Berkeleyomyces basicola (syn. Thielaviopsis basicola), Ceratocystis smalleyi, two Cercospora beticola strains, Coleophoma cylindrospora, Fusarium fracticaudum, Phialophora cf. hyalina, and Morchella septimelata.</title>
        <authorList>
            <person name="Wingfield B.D."/>
            <person name="Bills G.F."/>
            <person name="Dong Y."/>
            <person name="Huang W."/>
            <person name="Nel W.J."/>
            <person name="Swalarsk-Parry B.S."/>
            <person name="Vaghefi N."/>
            <person name="Wilken P.M."/>
            <person name="An Z."/>
            <person name="de Beer Z.W."/>
            <person name="De Vos L."/>
            <person name="Chen L."/>
            <person name="Duong T.A."/>
            <person name="Gao Y."/>
            <person name="Hammerbacher A."/>
            <person name="Kikkert J.R."/>
            <person name="Li Y."/>
            <person name="Li H."/>
            <person name="Li K."/>
            <person name="Li Q."/>
            <person name="Liu X."/>
            <person name="Ma X."/>
            <person name="Naidoo K."/>
            <person name="Pethybridge S.J."/>
            <person name="Sun J."/>
            <person name="Steenkamp E.T."/>
            <person name="van der Nest M.A."/>
            <person name="van Wyk S."/>
            <person name="Wingfield M.J."/>
            <person name="Xiong C."/>
            <person name="Yue Q."/>
            <person name="Zhang X."/>
        </authorList>
    </citation>
    <scope>NUCLEOTIDE SEQUENCE [LARGE SCALE GENOMIC DNA]</scope>
    <source>
        <strain evidence="12 13">BP6252</strain>
    </source>
</reference>
<proteinExistence type="inferred from homology"/>
<dbReference type="InterPro" id="IPR017853">
    <property type="entry name" value="GH"/>
</dbReference>
<evidence type="ECO:0000256" key="4">
    <source>
        <dbReference type="ARBA" id="ARBA00022801"/>
    </source>
</evidence>
<dbReference type="Pfam" id="PF01915">
    <property type="entry name" value="Glyco_hydro_3_C"/>
    <property type="match status" value="1"/>
</dbReference>
<dbReference type="SUPFAM" id="SSF51445">
    <property type="entry name" value="(Trans)glycosidases"/>
    <property type="match status" value="1"/>
</dbReference>
<keyword evidence="9 10" id="KW-0624">Polysaccharide degradation</keyword>
<keyword evidence="8 10" id="KW-0326">Glycosidase</keyword>
<dbReference type="Pfam" id="PF00933">
    <property type="entry name" value="Glyco_hydro_3"/>
    <property type="match status" value="1"/>
</dbReference>
<dbReference type="InterPro" id="IPR001764">
    <property type="entry name" value="Glyco_hydro_3_N"/>
</dbReference>
<dbReference type="InterPro" id="IPR026891">
    <property type="entry name" value="Fn3-like"/>
</dbReference>
<dbReference type="InterPro" id="IPR011658">
    <property type="entry name" value="PA14_dom"/>
</dbReference>
<dbReference type="Pfam" id="PF14310">
    <property type="entry name" value="Fn3-like"/>
    <property type="match status" value="1"/>
</dbReference>
<dbReference type="InterPro" id="IPR019800">
    <property type="entry name" value="Glyco_hydro_3_AS"/>
</dbReference>
<evidence type="ECO:0000256" key="9">
    <source>
        <dbReference type="ARBA" id="ARBA00023326"/>
    </source>
</evidence>
<evidence type="ECO:0000313" key="12">
    <source>
        <dbReference type="EMBL" id="RDW79784.1"/>
    </source>
</evidence>
<dbReference type="EMBL" id="PDLM01000004">
    <property type="protein sequence ID" value="RDW79784.1"/>
    <property type="molecule type" value="Genomic_DNA"/>
</dbReference>
<dbReference type="UniPathway" id="UPA00696"/>
<evidence type="ECO:0000256" key="5">
    <source>
        <dbReference type="ARBA" id="ARBA00023001"/>
    </source>
</evidence>
<comment type="catalytic activity">
    <reaction evidence="1 10">
        <text>Hydrolysis of terminal, non-reducing beta-D-glucosyl residues with release of beta-D-glucose.</text>
        <dbReference type="EC" id="3.2.1.21"/>
    </reaction>
</comment>
<dbReference type="SUPFAM" id="SSF52279">
    <property type="entry name" value="Beta-D-glucan exohydrolase, C-terminal domain"/>
    <property type="match status" value="1"/>
</dbReference>
<dbReference type="Gene3D" id="2.60.120.260">
    <property type="entry name" value="Galactose-binding domain-like"/>
    <property type="match status" value="1"/>
</dbReference>
<dbReference type="InterPro" id="IPR002772">
    <property type="entry name" value="Glyco_hydro_3_C"/>
</dbReference>
<evidence type="ECO:0000256" key="2">
    <source>
        <dbReference type="ARBA" id="ARBA00004987"/>
    </source>
</evidence>
<dbReference type="SMART" id="SM01217">
    <property type="entry name" value="Fn3_like"/>
    <property type="match status" value="1"/>
</dbReference>
<comment type="pathway">
    <text evidence="2 10">Glycan metabolism; cellulose degradation.</text>
</comment>
<evidence type="ECO:0000256" key="10">
    <source>
        <dbReference type="RuleBase" id="RU361161"/>
    </source>
</evidence>
<gene>
    <name evidence="12" type="ORF">BP6252_04422</name>
</gene>
<dbReference type="OrthoDB" id="47059at2759"/>
<dbReference type="GO" id="GO:0030245">
    <property type="term" value="P:cellulose catabolic process"/>
    <property type="evidence" value="ECO:0007669"/>
    <property type="project" value="UniProtKB-UniPathway"/>
</dbReference>
<dbReference type="InterPro" id="IPR037524">
    <property type="entry name" value="PA14/GLEYA"/>
</dbReference>
<dbReference type="FunFam" id="2.60.40.10:FF:000495">
    <property type="entry name" value="Periplasmic beta-glucosidase"/>
    <property type="match status" value="1"/>
</dbReference>
<evidence type="ECO:0000256" key="8">
    <source>
        <dbReference type="ARBA" id="ARBA00023295"/>
    </source>
</evidence>
<dbReference type="SMART" id="SM00758">
    <property type="entry name" value="PA14"/>
    <property type="match status" value="1"/>
</dbReference>
<feature type="domain" description="PA14" evidence="11">
    <location>
        <begin position="396"/>
        <end position="556"/>
    </location>
</feature>
<keyword evidence="13" id="KW-1185">Reference proteome</keyword>
<dbReference type="InterPro" id="IPR036881">
    <property type="entry name" value="Glyco_hydro_3_C_sf"/>
</dbReference>
<dbReference type="Gene3D" id="3.40.50.1700">
    <property type="entry name" value="Glycoside hydrolase family 3 C-terminal domain"/>
    <property type="match status" value="1"/>
</dbReference>
<comment type="caution">
    <text evidence="12">The sequence shown here is derived from an EMBL/GenBank/DDBJ whole genome shotgun (WGS) entry which is preliminary data.</text>
</comment>
<dbReference type="Gene3D" id="3.20.20.300">
    <property type="entry name" value="Glycoside hydrolase, family 3, N-terminal domain"/>
    <property type="match status" value="1"/>
</dbReference>
<dbReference type="InterPro" id="IPR036962">
    <property type="entry name" value="Glyco_hydro_3_N_sf"/>
</dbReference>
<dbReference type="STRING" id="1849047.A0A3D8S116"/>
<name>A0A3D8S116_9HELO</name>
<dbReference type="InterPro" id="IPR050288">
    <property type="entry name" value="Cellulose_deg_GH3"/>
</dbReference>
<sequence length="842" mass="91779">MTALKVLDIEALIEQLTLTEKVALTAGSDFWHTTPIPRLDIPAVRLSDGPNGVRGRRFFNGVPAACLPCATALGATFDRDLLKSAGNLLGKEAKSKGAHVLLGPTINIQRSPLGGRGFESFSEDPFLSGVLAGEYCKGVKEEDIIATLKHFVCNDQEHERMAVDSIVTERALREIYLMPFMLAIKSGMPEAMMTAYNKVNGTHVSENPKIYEILRKEWKWSGLVMSDWFGTYSTTEAVTAGLDLEMPGPSRWRSDALAHAVSSNKLPEFVLDERVREVLNLINVATKSGVPADAEEEIRNTADDQALNRRFASESIVLLKNEGSILPLKKDKTVAVIGPNAKVATFCGGGSASLLPYYTVSPFEGVSAKCSDVKFSQGAYAHKELPLLGRLMKTFDGKLGFHFRAYLEPPSVKDRECVDDLHITDSNCFLLDYKCDRIKTDLVYADFTGTFTPDEDGVYEFGLTVQGTAKFYIDGELIIDNTENQIAGGSFFGSGTIEVTGTKKLVGGKTYTLLSQWGSRPTSKLQAHGVVSFGIGGHRLAGCRIIDPAAAIADAVKLAGEVDQVVLFAGLNGDWESEGHDRANMDLPPYSDELISKVLEANPNTTVVIQSGTPVTMPWESKAKSLVQAWYGGNETGNAIADVLFGDVNPGGKLPLSFPKRVQDNPAFLNYRSEAGRTLYGEDVYVGYRYYEKTETDVLFPFGYGLSYTTFALSSLTLTATAQTITATVTVKNTGAVAGSETVQLYISPKNPSIGRPNKEMKGFQKVFLQPGESKEVTIEVGTKLATSFYGEIRKAWISEQGEYEALVGNSSQADFLKADFKVEKTTYWVGLDGEEVYVHKA</sequence>
<dbReference type="PROSITE" id="PS00775">
    <property type="entry name" value="GLYCOSYL_HYDROL_F3"/>
    <property type="match status" value="1"/>
</dbReference>
<dbReference type="GO" id="GO:0008422">
    <property type="term" value="F:beta-glucosidase activity"/>
    <property type="evidence" value="ECO:0007669"/>
    <property type="project" value="UniProtKB-EC"/>
</dbReference>
<dbReference type="PANTHER" id="PTHR42715:SF27">
    <property type="entry name" value="BETA-GLUCOSIDASE-RELATED"/>
    <property type="match status" value="1"/>
</dbReference>
<dbReference type="PRINTS" id="PR00133">
    <property type="entry name" value="GLHYDRLASE3"/>
</dbReference>
<keyword evidence="6" id="KW-0325">Glycoprotein</keyword>
<dbReference type="AlphaFoldDB" id="A0A3D8S116"/>